<keyword evidence="2" id="KW-0539">Nucleus</keyword>
<accession>A0A0D3IHP1</accession>
<dbReference type="PaxDb" id="2903-EOD10776"/>
<evidence type="ECO:0000259" key="3">
    <source>
        <dbReference type="Pfam" id="PF04494"/>
    </source>
</evidence>
<dbReference type="GO" id="GO:0005669">
    <property type="term" value="C:transcription factor TFIID complex"/>
    <property type="evidence" value="ECO:0007669"/>
    <property type="project" value="TreeGrafter"/>
</dbReference>
<dbReference type="PANTHER" id="PTHR19879:SF1">
    <property type="entry name" value="CANNONBALL-RELATED"/>
    <property type="match status" value="1"/>
</dbReference>
<evidence type="ECO:0000256" key="1">
    <source>
        <dbReference type="ARBA" id="ARBA00004123"/>
    </source>
</evidence>
<name>A0A0D3IHP1_EMIH1</name>
<dbReference type="Gene3D" id="1.25.40.500">
    <property type="entry name" value="TFIID subunit TAF5, NTD2 domain"/>
    <property type="match status" value="1"/>
</dbReference>
<dbReference type="PANTHER" id="PTHR19879">
    <property type="entry name" value="TRANSCRIPTION INITIATION FACTOR TFIID"/>
    <property type="match status" value="1"/>
</dbReference>
<dbReference type="Pfam" id="PF04494">
    <property type="entry name" value="TFIID_NTD2"/>
    <property type="match status" value="1"/>
</dbReference>
<dbReference type="AlphaFoldDB" id="A0A0D3IHP1"/>
<dbReference type="SUPFAM" id="SSF160897">
    <property type="entry name" value="Taf5 N-terminal domain-like"/>
    <property type="match status" value="1"/>
</dbReference>
<dbReference type="Proteomes" id="UP000013827">
    <property type="component" value="Unassembled WGS sequence"/>
</dbReference>
<reference evidence="5" key="1">
    <citation type="journal article" date="2013" name="Nature">
        <title>Pan genome of the phytoplankton Emiliania underpins its global distribution.</title>
        <authorList>
            <person name="Read B.A."/>
            <person name="Kegel J."/>
            <person name="Klute M.J."/>
            <person name="Kuo A."/>
            <person name="Lefebvre S.C."/>
            <person name="Maumus F."/>
            <person name="Mayer C."/>
            <person name="Miller J."/>
            <person name="Monier A."/>
            <person name="Salamov A."/>
            <person name="Young J."/>
            <person name="Aguilar M."/>
            <person name="Claverie J.M."/>
            <person name="Frickenhaus S."/>
            <person name="Gonzalez K."/>
            <person name="Herman E.K."/>
            <person name="Lin Y.C."/>
            <person name="Napier J."/>
            <person name="Ogata H."/>
            <person name="Sarno A.F."/>
            <person name="Shmutz J."/>
            <person name="Schroeder D."/>
            <person name="de Vargas C."/>
            <person name="Verret F."/>
            <person name="von Dassow P."/>
            <person name="Valentin K."/>
            <person name="Van de Peer Y."/>
            <person name="Wheeler G."/>
            <person name="Dacks J.B."/>
            <person name="Delwiche C.F."/>
            <person name="Dyhrman S.T."/>
            <person name="Glockner G."/>
            <person name="John U."/>
            <person name="Richards T."/>
            <person name="Worden A.Z."/>
            <person name="Zhang X."/>
            <person name="Grigoriev I.V."/>
            <person name="Allen A.E."/>
            <person name="Bidle K."/>
            <person name="Borodovsky M."/>
            <person name="Bowler C."/>
            <person name="Brownlee C."/>
            <person name="Cock J.M."/>
            <person name="Elias M."/>
            <person name="Gladyshev V.N."/>
            <person name="Groth M."/>
            <person name="Guda C."/>
            <person name="Hadaegh A."/>
            <person name="Iglesias-Rodriguez M.D."/>
            <person name="Jenkins J."/>
            <person name="Jones B.M."/>
            <person name="Lawson T."/>
            <person name="Leese F."/>
            <person name="Lindquist E."/>
            <person name="Lobanov A."/>
            <person name="Lomsadze A."/>
            <person name="Malik S.B."/>
            <person name="Marsh M.E."/>
            <person name="Mackinder L."/>
            <person name="Mock T."/>
            <person name="Mueller-Roeber B."/>
            <person name="Pagarete A."/>
            <person name="Parker M."/>
            <person name="Probert I."/>
            <person name="Quesneville H."/>
            <person name="Raines C."/>
            <person name="Rensing S.A."/>
            <person name="Riano-Pachon D.M."/>
            <person name="Richier S."/>
            <person name="Rokitta S."/>
            <person name="Shiraiwa Y."/>
            <person name="Soanes D.M."/>
            <person name="van der Giezen M."/>
            <person name="Wahlund T.M."/>
            <person name="Williams B."/>
            <person name="Wilson W."/>
            <person name="Wolfe G."/>
            <person name="Wurch L.L."/>
        </authorList>
    </citation>
    <scope>NUCLEOTIDE SEQUENCE</scope>
</reference>
<dbReference type="HOGENOM" id="CLU_1259010_0_0_1"/>
<dbReference type="GO" id="GO:0006367">
    <property type="term" value="P:transcription initiation at RNA polymerase II promoter"/>
    <property type="evidence" value="ECO:0007669"/>
    <property type="project" value="TreeGrafter"/>
</dbReference>
<evidence type="ECO:0000313" key="5">
    <source>
        <dbReference type="Proteomes" id="UP000013827"/>
    </source>
</evidence>
<sequence>MEQPTLSRATNPLIDALVLQHLQKRFPQSAECLQRELASRDAAAAAPPPTNRHALLMLLAPPGDETPLWATAYAEVRDWVDGALDTEGARYKPELSRLLWPLFAYTYLELLRAGAREQAGGFFASFHADHALMRRDELNQLSQVSSAEQVDASEFARRLLTSRYEVRLSAFSRALLLGFVAERRLQLTLRMLNERIKLALPETLAPSDGGGPAAVALEDD</sequence>
<dbReference type="GO" id="GO:0016251">
    <property type="term" value="F:RNA polymerase II general transcription initiation factor activity"/>
    <property type="evidence" value="ECO:0007669"/>
    <property type="project" value="TreeGrafter"/>
</dbReference>
<organism evidence="4 5">
    <name type="scientific">Emiliania huxleyi (strain CCMP1516)</name>
    <dbReference type="NCBI Taxonomy" id="280463"/>
    <lineage>
        <taxon>Eukaryota</taxon>
        <taxon>Haptista</taxon>
        <taxon>Haptophyta</taxon>
        <taxon>Prymnesiophyceae</taxon>
        <taxon>Isochrysidales</taxon>
        <taxon>Noelaerhabdaceae</taxon>
        <taxon>Emiliania</taxon>
    </lineage>
</organism>
<dbReference type="InterPro" id="IPR007582">
    <property type="entry name" value="TFIID_NTD2"/>
</dbReference>
<dbReference type="GeneID" id="17256927"/>
<reference evidence="4" key="2">
    <citation type="submission" date="2024-10" db="UniProtKB">
        <authorList>
            <consortium name="EnsemblProtists"/>
        </authorList>
    </citation>
    <scope>IDENTIFICATION</scope>
</reference>
<proteinExistence type="predicted"/>
<dbReference type="KEGG" id="ehx:EMIHUDRAFT_124751"/>
<dbReference type="EnsemblProtists" id="EOD10776">
    <property type="protein sequence ID" value="EOD10776"/>
    <property type="gene ID" value="EMIHUDRAFT_124751"/>
</dbReference>
<protein>
    <recommendedName>
        <fullName evidence="3">TFIID subunit TAF5 NTD2 domain-containing protein</fullName>
    </recommendedName>
</protein>
<keyword evidence="5" id="KW-1185">Reference proteome</keyword>
<dbReference type="InterPro" id="IPR037264">
    <property type="entry name" value="TFIID_NTD2_sf"/>
</dbReference>
<evidence type="ECO:0000256" key="2">
    <source>
        <dbReference type="ARBA" id="ARBA00023242"/>
    </source>
</evidence>
<feature type="domain" description="TFIID subunit TAF5 NTD2" evidence="3">
    <location>
        <begin position="70"/>
        <end position="195"/>
    </location>
</feature>
<dbReference type="RefSeq" id="XP_005763205.1">
    <property type="nucleotide sequence ID" value="XM_005763148.1"/>
</dbReference>
<comment type="subcellular location">
    <subcellularLocation>
        <location evidence="1">Nucleus</location>
    </subcellularLocation>
</comment>
<dbReference type="STRING" id="2903.R1DIV6"/>
<dbReference type="CDD" id="cd08044">
    <property type="entry name" value="TAF5_NTD2"/>
    <property type="match status" value="1"/>
</dbReference>
<evidence type="ECO:0000313" key="4">
    <source>
        <dbReference type="EnsemblProtists" id="EOD10776"/>
    </source>
</evidence>
<dbReference type="eggNOG" id="KOG0263">
    <property type="taxonomic scope" value="Eukaryota"/>
</dbReference>